<reference evidence="2" key="2">
    <citation type="submission" date="2020-03" db="EMBL/GenBank/DDBJ databases">
        <title>Walnut 2.0.</title>
        <authorList>
            <person name="Marrano A."/>
            <person name="Britton M."/>
            <person name="Zimin A.V."/>
            <person name="Zaini P.A."/>
            <person name="Workman R."/>
            <person name="Puiu D."/>
            <person name="Bianco L."/>
            <person name="Allen B.J."/>
            <person name="Troggio M."/>
            <person name="Leslie C.A."/>
            <person name="Timp W."/>
            <person name="Dendekar A."/>
            <person name="Salzberg S.L."/>
            <person name="Neale D.B."/>
        </authorList>
    </citation>
    <scope>NUCLEOTIDE SEQUENCE</scope>
    <source>
        <tissue evidence="2">Leaves</tissue>
    </source>
</reference>
<gene>
    <name evidence="2" type="ORF">F2P56_001453</name>
</gene>
<accession>A0A833YC43</accession>
<dbReference type="Proteomes" id="UP000619265">
    <property type="component" value="Unassembled WGS sequence"/>
</dbReference>
<organism evidence="2 3">
    <name type="scientific">Juglans regia</name>
    <name type="common">English walnut</name>
    <dbReference type="NCBI Taxonomy" id="51240"/>
    <lineage>
        <taxon>Eukaryota</taxon>
        <taxon>Viridiplantae</taxon>
        <taxon>Streptophyta</taxon>
        <taxon>Embryophyta</taxon>
        <taxon>Tracheophyta</taxon>
        <taxon>Spermatophyta</taxon>
        <taxon>Magnoliopsida</taxon>
        <taxon>eudicotyledons</taxon>
        <taxon>Gunneridae</taxon>
        <taxon>Pentapetalae</taxon>
        <taxon>rosids</taxon>
        <taxon>fabids</taxon>
        <taxon>Fagales</taxon>
        <taxon>Juglandaceae</taxon>
        <taxon>Juglans</taxon>
    </lineage>
</organism>
<dbReference type="AlphaFoldDB" id="A0A833YC43"/>
<sequence>MSSNSTPIHAASSPFDLDQQQKPKGADDLRQEEDHKRNDSSKEQQINKFLGRENSTDKNDDANSNSLQYSSDTNIPVGIPIAENGDKGQQQISTQHVHVSVSVGSDNVTTTITKLVAVNVAKTTAPDCVEKFAVLVDVVQLLQETNDDQ</sequence>
<evidence type="ECO:0000256" key="1">
    <source>
        <dbReference type="SAM" id="MobiDB-lite"/>
    </source>
</evidence>
<dbReference type="EMBL" id="LIHL02000001">
    <property type="protein sequence ID" value="KAF5480732.1"/>
    <property type="molecule type" value="Genomic_DNA"/>
</dbReference>
<feature type="region of interest" description="Disordered" evidence="1">
    <location>
        <begin position="1"/>
        <end position="93"/>
    </location>
</feature>
<proteinExistence type="predicted"/>
<feature type="compositionally biased region" description="Basic and acidic residues" evidence="1">
    <location>
        <begin position="50"/>
        <end position="61"/>
    </location>
</feature>
<reference evidence="2" key="1">
    <citation type="submission" date="2015-10" db="EMBL/GenBank/DDBJ databases">
        <authorList>
            <person name="Martinez-Garcia P.J."/>
            <person name="Crepeau M.W."/>
            <person name="Puiu D."/>
            <person name="Gonzalez-Ibeas D."/>
            <person name="Whalen J."/>
            <person name="Stevens K."/>
            <person name="Paul R."/>
            <person name="Butterfield T."/>
            <person name="Britton M."/>
            <person name="Reagan R."/>
            <person name="Chakraborty S."/>
            <person name="Walawage S.L."/>
            <person name="Vasquez-Gross H.A."/>
            <person name="Cardeno C."/>
            <person name="Famula R."/>
            <person name="Pratt K."/>
            <person name="Kuruganti S."/>
            <person name="Aradhya M.K."/>
            <person name="Leslie C.A."/>
            <person name="Dandekar A.M."/>
            <person name="Salzberg S.L."/>
            <person name="Wegrzyn J.L."/>
            <person name="Langley C.H."/>
            <person name="Neale D.B."/>
        </authorList>
    </citation>
    <scope>NUCLEOTIDE SEQUENCE</scope>
    <source>
        <tissue evidence="2">Leaves</tissue>
    </source>
</reference>
<evidence type="ECO:0000313" key="2">
    <source>
        <dbReference type="EMBL" id="KAF5480732.1"/>
    </source>
</evidence>
<feature type="compositionally biased region" description="Polar residues" evidence="1">
    <location>
        <begin position="62"/>
        <end position="74"/>
    </location>
</feature>
<dbReference type="Gramene" id="Jr01_15680_p1">
    <property type="protein sequence ID" value="cds.Jr01_15680_p1"/>
    <property type="gene ID" value="Jr01_15680"/>
</dbReference>
<evidence type="ECO:0000313" key="3">
    <source>
        <dbReference type="Proteomes" id="UP000619265"/>
    </source>
</evidence>
<name>A0A833YC43_JUGRE</name>
<feature type="compositionally biased region" description="Basic and acidic residues" evidence="1">
    <location>
        <begin position="19"/>
        <end position="42"/>
    </location>
</feature>
<comment type="caution">
    <text evidence="2">The sequence shown here is derived from an EMBL/GenBank/DDBJ whole genome shotgun (WGS) entry which is preliminary data.</text>
</comment>
<protein>
    <submittedName>
        <fullName evidence="2">Uncharacterized protein</fullName>
    </submittedName>
</protein>